<evidence type="ECO:0000256" key="1">
    <source>
        <dbReference type="SAM" id="MobiDB-lite"/>
    </source>
</evidence>
<gene>
    <name evidence="2" type="ORF">BXYJ_LOCUS1925</name>
</gene>
<feature type="compositionally biased region" description="Basic and acidic residues" evidence="1">
    <location>
        <begin position="23"/>
        <end position="32"/>
    </location>
</feature>
<name>A0A7I8XLT6_BURXY</name>
<organism evidence="2 3">
    <name type="scientific">Bursaphelenchus xylophilus</name>
    <name type="common">Pinewood nematode worm</name>
    <name type="synonym">Aphelenchoides xylophilus</name>
    <dbReference type="NCBI Taxonomy" id="6326"/>
    <lineage>
        <taxon>Eukaryota</taxon>
        <taxon>Metazoa</taxon>
        <taxon>Ecdysozoa</taxon>
        <taxon>Nematoda</taxon>
        <taxon>Chromadorea</taxon>
        <taxon>Rhabditida</taxon>
        <taxon>Tylenchina</taxon>
        <taxon>Tylenchomorpha</taxon>
        <taxon>Aphelenchoidea</taxon>
        <taxon>Aphelenchoididae</taxon>
        <taxon>Bursaphelenchus</taxon>
    </lineage>
</organism>
<evidence type="ECO:0000313" key="3">
    <source>
        <dbReference type="Proteomes" id="UP000659654"/>
    </source>
</evidence>
<keyword evidence="3" id="KW-1185">Reference proteome</keyword>
<dbReference type="AlphaFoldDB" id="A0A7I8XLT6"/>
<dbReference type="OrthoDB" id="6260541at2759"/>
<reference evidence="2" key="1">
    <citation type="submission" date="2020-09" db="EMBL/GenBank/DDBJ databases">
        <authorList>
            <person name="Kikuchi T."/>
        </authorList>
    </citation>
    <scope>NUCLEOTIDE SEQUENCE</scope>
    <source>
        <strain evidence="2">Ka4C1</strain>
    </source>
</reference>
<dbReference type="Proteomes" id="UP000659654">
    <property type="component" value="Unassembled WGS sequence"/>
</dbReference>
<accession>A0A7I8XLT6</accession>
<feature type="region of interest" description="Disordered" evidence="1">
    <location>
        <begin position="1"/>
        <end position="33"/>
    </location>
</feature>
<sequence length="226" mass="26243">MQNEVRLPPMASESGRRSAPIFERPEDLDRKPSLGYIPLTNGTSRLVHRQPAPVNDIVRSREACLNELNKEFEKRISLNSMPSNHSRKLYPQNKNDDDFVRQVDLLQEQANRLVYDESHDNSQRGFQEFQPRKQSLKENRAIHEQDRVLYELEDNVLGASEVYNDPRQRRLIQINESQNSQNSNSRDGSQLDFQDKMRLFAAQLGEADLRSKFKASSAEREIEESS</sequence>
<comment type="caution">
    <text evidence="2">The sequence shown here is derived from an EMBL/GenBank/DDBJ whole genome shotgun (WGS) entry which is preliminary data.</text>
</comment>
<evidence type="ECO:0000313" key="2">
    <source>
        <dbReference type="EMBL" id="CAD5210431.1"/>
    </source>
</evidence>
<proteinExistence type="predicted"/>
<dbReference type="EMBL" id="CAJFDI010000001">
    <property type="protein sequence ID" value="CAD5210431.1"/>
    <property type="molecule type" value="Genomic_DNA"/>
</dbReference>
<dbReference type="Proteomes" id="UP000582659">
    <property type="component" value="Unassembled WGS sequence"/>
</dbReference>
<protein>
    <submittedName>
        <fullName evidence="2">(pine wood nematode) hypothetical protein</fullName>
    </submittedName>
</protein>
<dbReference type="EMBL" id="CAJFCV020000001">
    <property type="protein sequence ID" value="CAG9086367.1"/>
    <property type="molecule type" value="Genomic_DNA"/>
</dbReference>